<evidence type="ECO:0000313" key="4">
    <source>
        <dbReference type="Proteomes" id="UP000034320"/>
    </source>
</evidence>
<evidence type="ECO:0000256" key="1">
    <source>
        <dbReference type="SAM" id="Coils"/>
    </source>
</evidence>
<keyword evidence="2" id="KW-1133">Transmembrane helix</keyword>
<evidence type="ECO:0000313" key="3">
    <source>
        <dbReference type="EMBL" id="KKS46859.1"/>
    </source>
</evidence>
<sequence length="411" mass="45926">MEQHPIPRNISSFQFHLIGDMTVRQFGYLISGFIIGFILYKTLPLPPLLSYPIIGAAVLSGFAFAFLPIQERPLDKWIVAFIKSILSPTQYLWQKVEDMPDILAYAYNAQTKVLPQNHQEAHVDAKKKLENYLQSLPAQPYQQINIREKHYVDQTMQLFATTAATLAANFQPSMPQSTIVQPPKLTATFQPQIKPVISVAPLKPPVASLQQTPSPPPAQTTIPAVKPVSLPVSRPPAEEDKIINLREEKEKLEEELIKLKDELAKTSAAAIIKPKEEKEAAKPTIKTVTPRSAVNEIGIPKLPQAPNIIMGIIKDSSKKLLPNIILTIKDTKGNPHRALKTNRLGQFSTATPLQNGTYYVEAEDPLKRYTFDIAEINLEGKIFLPIEISAKGEKEQIREQLNKELFSNPGI</sequence>
<dbReference type="InterPro" id="IPR024414">
    <property type="entry name" value="Uncharacterised_PrgI"/>
</dbReference>
<comment type="caution">
    <text evidence="3">The sequence shown here is derived from an EMBL/GenBank/DDBJ whole genome shotgun (WGS) entry which is preliminary data.</text>
</comment>
<feature type="transmembrane region" description="Helical" evidence="2">
    <location>
        <begin position="49"/>
        <end position="69"/>
    </location>
</feature>
<evidence type="ECO:0008006" key="5">
    <source>
        <dbReference type="Google" id="ProtNLM"/>
    </source>
</evidence>
<protein>
    <recommendedName>
        <fullName evidence="5">Minus agglutinin</fullName>
    </recommendedName>
</protein>
<dbReference type="Proteomes" id="UP000034320">
    <property type="component" value="Unassembled WGS sequence"/>
</dbReference>
<gene>
    <name evidence="3" type="ORF">UV09_C0012G0028</name>
</gene>
<dbReference type="EMBL" id="LCDD01000012">
    <property type="protein sequence ID" value="KKS46859.1"/>
    <property type="molecule type" value="Genomic_DNA"/>
</dbReference>
<dbReference type="SUPFAM" id="SSF49478">
    <property type="entry name" value="Cna protein B-type domain"/>
    <property type="match status" value="1"/>
</dbReference>
<keyword evidence="2" id="KW-0812">Transmembrane</keyword>
<accession>A0A0G0ZDU7</accession>
<organism evidence="3 4">
    <name type="scientific">Candidatus Gottesmanbacteria bacterium GW2011_GWA2_42_18</name>
    <dbReference type="NCBI Taxonomy" id="1618442"/>
    <lineage>
        <taxon>Bacteria</taxon>
        <taxon>Candidatus Gottesmaniibacteriota</taxon>
    </lineage>
</organism>
<dbReference type="Pfam" id="PF12666">
    <property type="entry name" value="PrgI"/>
    <property type="match status" value="1"/>
</dbReference>
<reference evidence="3 4" key="1">
    <citation type="journal article" date="2015" name="Nature">
        <title>rRNA introns, odd ribosomes, and small enigmatic genomes across a large radiation of phyla.</title>
        <authorList>
            <person name="Brown C.T."/>
            <person name="Hug L.A."/>
            <person name="Thomas B.C."/>
            <person name="Sharon I."/>
            <person name="Castelle C.J."/>
            <person name="Singh A."/>
            <person name="Wilkins M.J."/>
            <person name="Williams K.H."/>
            <person name="Banfield J.F."/>
        </authorList>
    </citation>
    <scope>NUCLEOTIDE SEQUENCE [LARGE SCALE GENOMIC DNA]</scope>
</reference>
<proteinExistence type="predicted"/>
<keyword evidence="2" id="KW-0472">Membrane</keyword>
<keyword evidence="1" id="KW-0175">Coiled coil</keyword>
<feature type="transmembrane region" description="Helical" evidence="2">
    <location>
        <begin position="26"/>
        <end position="43"/>
    </location>
</feature>
<evidence type="ECO:0000256" key="2">
    <source>
        <dbReference type="SAM" id="Phobius"/>
    </source>
</evidence>
<dbReference type="AlphaFoldDB" id="A0A0G0ZDU7"/>
<name>A0A0G0ZDU7_9BACT</name>
<feature type="coiled-coil region" evidence="1">
    <location>
        <begin position="242"/>
        <end position="269"/>
    </location>
</feature>